<reference evidence="1 2" key="1">
    <citation type="submission" date="2011-03" db="EMBL/GenBank/DDBJ databases">
        <title>A unique three-unit tRNA splicing endonuclease found in ultrasmall Archaea possesses broad substrate specificity.</title>
        <authorList>
            <person name="Fujishima K."/>
            <person name="Sugahara J."/>
            <person name="Miller C.S."/>
            <person name="Baker B.J."/>
            <person name="Di Giulio M."/>
            <person name="Tomita M."/>
            <person name="Banfield J.F."/>
            <person name="Kanai A."/>
        </authorList>
    </citation>
    <scope>NUCLEOTIDE SEQUENCE [LARGE SCALE GENOMIC DNA]</scope>
</reference>
<dbReference type="EMBL" id="GL876960">
    <property type="protein sequence ID" value="EGD71813.1"/>
    <property type="molecule type" value="Genomic_DNA"/>
</dbReference>
<dbReference type="AlphaFoldDB" id="F2UTX3"/>
<name>F2UTX3_PARA4</name>
<accession>F2UTX3</accession>
<dbReference type="Proteomes" id="UP000242872">
    <property type="component" value="Unassembled WGS sequence"/>
</dbReference>
<protein>
    <submittedName>
        <fullName evidence="1">Uncharacterized protein</fullName>
    </submittedName>
</protein>
<evidence type="ECO:0000313" key="2">
    <source>
        <dbReference type="Proteomes" id="UP000242872"/>
    </source>
</evidence>
<sequence>MESKVPASEISNHKLYSELEEVLLDIKSIVDNNKKIKQNRRVYRLLSQRNVTKNYIIKNDEEDGATIRFDDKTLYDPTYERKKASRDRIIINKFQLNNSYDIKKDLYMYVSHELAHVLVGEHRMRRSCNIGNEILDHCYHFFDYLAMFGKDALPKAYGNNFMNAYKGKKSGKKKMYEDEEEFISPIKDSYDTYITLKDLPQTKMDKKEIIKLIAYDKDFRSFLENNIIMVNLDKLDEMEKEFFTKIFAYGKMKASLYIDGKRQYKTM</sequence>
<dbReference type="HOGENOM" id="CLU_1040526_0_0_2"/>
<evidence type="ECO:0000313" key="1">
    <source>
        <dbReference type="EMBL" id="EGD71813.1"/>
    </source>
</evidence>
<gene>
    <name evidence="1" type="ORF">CSMARM4_0053</name>
</gene>
<proteinExistence type="predicted"/>
<organism evidence="1 2">
    <name type="scientific">Candidatus Parvarchaeum acidiphilum ARMAN-4_'5-way FS'</name>
    <dbReference type="NCBI Taxonomy" id="994837"/>
    <lineage>
        <taxon>Archaea</taxon>
        <taxon>Candidatus Parvarchaeota</taxon>
        <taxon>Candidatus Parvarchaeum</taxon>
    </lineage>
</organism>